<comment type="pathway">
    <text evidence="3 11">Amino-acid biosynthesis; L-isoleucine biosynthesis; 2-oxobutanoate from L-threonine: step 1/1.</text>
</comment>
<feature type="compositionally biased region" description="Low complexity" evidence="12">
    <location>
        <begin position="473"/>
        <end position="489"/>
    </location>
</feature>
<evidence type="ECO:0000256" key="7">
    <source>
        <dbReference type="ARBA" id="ARBA00022737"/>
    </source>
</evidence>
<dbReference type="InterPro" id="IPR050147">
    <property type="entry name" value="Ser/Thr_Dehydratase"/>
</dbReference>
<keyword evidence="6 11" id="KW-0412">Isoleucine biosynthesis</keyword>
<dbReference type="GO" id="GO:0030170">
    <property type="term" value="F:pyridoxal phosphate binding"/>
    <property type="evidence" value="ECO:0007669"/>
    <property type="project" value="InterPro"/>
</dbReference>
<name>A0AAD9IKQ9_PROWI</name>
<evidence type="ECO:0000256" key="6">
    <source>
        <dbReference type="ARBA" id="ARBA00022624"/>
    </source>
</evidence>
<comment type="cofactor">
    <cofactor evidence="2 11">
        <name>pyridoxal 5'-phosphate</name>
        <dbReference type="ChEBI" id="CHEBI:597326"/>
    </cofactor>
</comment>
<keyword evidence="15" id="KW-1185">Reference proteome</keyword>
<dbReference type="Gene3D" id="3.40.1020.10">
    <property type="entry name" value="Biosynthetic Threonine Deaminase, Domain 3"/>
    <property type="match status" value="1"/>
</dbReference>
<reference evidence="14" key="1">
    <citation type="submission" date="2021-01" db="EMBL/GenBank/DDBJ databases">
        <authorList>
            <person name="Eckstrom K.M.E."/>
        </authorList>
    </citation>
    <scope>NUCLEOTIDE SEQUENCE</scope>
    <source>
        <strain evidence="14">UVCC 0001</strain>
    </source>
</reference>
<dbReference type="CDD" id="cd01562">
    <property type="entry name" value="Thr-dehyd"/>
    <property type="match status" value="1"/>
</dbReference>
<keyword evidence="9 11" id="KW-0456">Lyase</keyword>
<dbReference type="GO" id="GO:0003941">
    <property type="term" value="F:L-serine ammonia-lyase activity"/>
    <property type="evidence" value="ECO:0007669"/>
    <property type="project" value="TreeGrafter"/>
</dbReference>
<evidence type="ECO:0000256" key="1">
    <source>
        <dbReference type="ARBA" id="ARBA00001274"/>
    </source>
</evidence>
<dbReference type="PROSITE" id="PS00165">
    <property type="entry name" value="DEHYDRATASE_SER_THR"/>
    <property type="match status" value="1"/>
</dbReference>
<dbReference type="FunFam" id="3.40.50.1100:FF:000005">
    <property type="entry name" value="Threonine dehydratase catabolic"/>
    <property type="match status" value="1"/>
</dbReference>
<keyword evidence="5 11" id="KW-0028">Amino-acid biosynthesis</keyword>
<dbReference type="Pfam" id="PF00291">
    <property type="entry name" value="PALP"/>
    <property type="match status" value="1"/>
</dbReference>
<dbReference type="GO" id="GO:0009097">
    <property type="term" value="P:isoleucine biosynthetic process"/>
    <property type="evidence" value="ECO:0007669"/>
    <property type="project" value="UniProtKB-UniRule"/>
</dbReference>
<dbReference type="Gene3D" id="3.40.50.1100">
    <property type="match status" value="2"/>
</dbReference>
<feature type="domain" description="ACT-like" evidence="13">
    <location>
        <begin position="571"/>
        <end position="644"/>
    </location>
</feature>
<dbReference type="Proteomes" id="UP001255856">
    <property type="component" value="Unassembled WGS sequence"/>
</dbReference>
<evidence type="ECO:0000313" key="14">
    <source>
        <dbReference type="EMBL" id="KAK2077757.1"/>
    </source>
</evidence>
<dbReference type="PANTHER" id="PTHR48078">
    <property type="entry name" value="THREONINE DEHYDRATASE, MITOCHONDRIAL-RELATED"/>
    <property type="match status" value="1"/>
</dbReference>
<dbReference type="EC" id="4.3.1.19" evidence="11"/>
<evidence type="ECO:0000259" key="13">
    <source>
        <dbReference type="PROSITE" id="PS51672"/>
    </source>
</evidence>
<protein>
    <recommendedName>
        <fullName evidence="11">Threonine dehydratase</fullName>
        <ecNumber evidence="11">4.3.1.19</ecNumber>
    </recommendedName>
    <alternativeName>
        <fullName evidence="11">Threonine deaminase</fullName>
    </alternativeName>
</protein>
<dbReference type="PANTHER" id="PTHR48078:SF11">
    <property type="entry name" value="THREONINE DEHYDRATASE, MITOCHONDRIAL"/>
    <property type="match status" value="1"/>
</dbReference>
<evidence type="ECO:0000256" key="5">
    <source>
        <dbReference type="ARBA" id="ARBA00022605"/>
    </source>
</evidence>
<dbReference type="EMBL" id="JASFZW010000006">
    <property type="protein sequence ID" value="KAK2077757.1"/>
    <property type="molecule type" value="Genomic_DNA"/>
</dbReference>
<dbReference type="AlphaFoldDB" id="A0AAD9IKQ9"/>
<dbReference type="NCBIfam" id="TIGR01124">
    <property type="entry name" value="ilvA_2Cterm"/>
    <property type="match status" value="1"/>
</dbReference>
<evidence type="ECO:0000256" key="8">
    <source>
        <dbReference type="ARBA" id="ARBA00022898"/>
    </source>
</evidence>
<comment type="similarity">
    <text evidence="4 11">Belongs to the serine/threonine dehydratase family.</text>
</comment>
<dbReference type="SUPFAM" id="SSF55021">
    <property type="entry name" value="ACT-like"/>
    <property type="match status" value="2"/>
</dbReference>
<organism evidence="14 15">
    <name type="scientific">Prototheca wickerhamii</name>
    <dbReference type="NCBI Taxonomy" id="3111"/>
    <lineage>
        <taxon>Eukaryota</taxon>
        <taxon>Viridiplantae</taxon>
        <taxon>Chlorophyta</taxon>
        <taxon>core chlorophytes</taxon>
        <taxon>Trebouxiophyceae</taxon>
        <taxon>Chlorellales</taxon>
        <taxon>Chlorellaceae</taxon>
        <taxon>Prototheca</taxon>
    </lineage>
</organism>
<dbReference type="GO" id="GO:0006567">
    <property type="term" value="P:L-threonine catabolic process"/>
    <property type="evidence" value="ECO:0007669"/>
    <property type="project" value="TreeGrafter"/>
</dbReference>
<dbReference type="InterPro" id="IPR001721">
    <property type="entry name" value="TD_ACT-like"/>
</dbReference>
<proteinExistence type="inferred from homology"/>
<evidence type="ECO:0000313" key="15">
    <source>
        <dbReference type="Proteomes" id="UP001255856"/>
    </source>
</evidence>
<dbReference type="InterPro" id="IPR038110">
    <property type="entry name" value="TD_ACT-like_sf"/>
</dbReference>
<evidence type="ECO:0000256" key="9">
    <source>
        <dbReference type="ARBA" id="ARBA00023239"/>
    </source>
</evidence>
<evidence type="ECO:0000256" key="2">
    <source>
        <dbReference type="ARBA" id="ARBA00001933"/>
    </source>
</evidence>
<dbReference type="InterPro" id="IPR036052">
    <property type="entry name" value="TrpB-like_PALP_sf"/>
</dbReference>
<evidence type="ECO:0000256" key="4">
    <source>
        <dbReference type="ARBA" id="ARBA00010869"/>
    </source>
</evidence>
<dbReference type="InterPro" id="IPR001926">
    <property type="entry name" value="TrpB-like_PALP"/>
</dbReference>
<comment type="catalytic activity">
    <reaction evidence="1 11">
        <text>L-threonine = 2-oxobutanoate + NH4(+)</text>
        <dbReference type="Rhea" id="RHEA:22108"/>
        <dbReference type="ChEBI" id="CHEBI:16763"/>
        <dbReference type="ChEBI" id="CHEBI:28938"/>
        <dbReference type="ChEBI" id="CHEBI:57926"/>
        <dbReference type="EC" id="4.3.1.19"/>
    </reaction>
</comment>
<keyword evidence="7" id="KW-0677">Repeat</keyword>
<comment type="caution">
    <text evidence="14">The sequence shown here is derived from an EMBL/GenBank/DDBJ whole genome shotgun (WGS) entry which is preliminary data.</text>
</comment>
<dbReference type="GO" id="GO:0006565">
    <property type="term" value="P:L-serine catabolic process"/>
    <property type="evidence" value="ECO:0007669"/>
    <property type="project" value="TreeGrafter"/>
</dbReference>
<evidence type="ECO:0000256" key="10">
    <source>
        <dbReference type="ARBA" id="ARBA00023304"/>
    </source>
</evidence>
<evidence type="ECO:0000256" key="11">
    <source>
        <dbReference type="RuleBase" id="RU362012"/>
    </source>
</evidence>
<dbReference type="GO" id="GO:0004794">
    <property type="term" value="F:threonine deaminase activity"/>
    <property type="evidence" value="ECO:0007669"/>
    <property type="project" value="UniProtKB-UniRule"/>
</dbReference>
<dbReference type="InterPro" id="IPR045865">
    <property type="entry name" value="ACT-like_dom_sf"/>
</dbReference>
<gene>
    <name evidence="14" type="ORF">QBZ16_004605</name>
</gene>
<accession>A0AAD9IKQ9</accession>
<sequence length="656" mass="70681">MEGFLQAAGPHSADETPRFGPPKETLHKMFSCDMESRMSGIVVDGRDEAAMPSPRLGQASPPLADPEDFGAPNGQLIPINRSTPPSPVDVYRCAGCTREECQGPTGCMEFQWRHQSNGYLREILTSRVYAVARETPLEKVPNLGRQLGCTLYLKREDLQPVHSFKIRGAYNRMARLTPEELKRGVICSSAGNHAQGVAMSAAKLGCSAVICMPTNSPEIKWRAVQQLGGTVELVGESFYETAAHAIARGQREGRTFINAYDDPYCIAGQGTAGAEILRQCDLDALDYIFVAVGGGGLMAGIAAVVKALKPSVKIIGVEPTGANSMTQSLVRGERVTLSRVDPFADGVAIKLLLDGMVVVDNAAISAAIKAVFNETRAILEPAGAVAVAGALAYAQRYGLSNKTIVAVTSGANMNFDRLRLVSELANVGSVESMLAVAFPDEPGCLFKLLDVLDGGRDEDGARAFESPQPATMLHSSSSSSLHASGGSASARPLRPINITEFKYRYDMHHDGLARVLMGVACAPGSRHARALLERCRAAGFTVMDVSDVELAQTHLRHMVAGLGGDSVARERIYQVTYPERPGMMRRLLTPLSPRWAITLVHFRKTGNRSSTLMLGIQLADEELDEFQEATAVLAGEFEFEPLSGRAKEVFDLFLQK</sequence>
<keyword evidence="8 11" id="KW-0663">Pyridoxal phosphate</keyword>
<evidence type="ECO:0000256" key="12">
    <source>
        <dbReference type="SAM" id="MobiDB-lite"/>
    </source>
</evidence>
<dbReference type="InterPro" id="IPR005787">
    <property type="entry name" value="Thr_deHydtase_biosynth"/>
</dbReference>
<dbReference type="Pfam" id="PF00585">
    <property type="entry name" value="Thr_dehydrat_C"/>
    <property type="match status" value="1"/>
</dbReference>
<dbReference type="PROSITE" id="PS51672">
    <property type="entry name" value="ACT_LIKE"/>
    <property type="match status" value="1"/>
</dbReference>
<feature type="region of interest" description="Disordered" evidence="12">
    <location>
        <begin position="1"/>
        <end position="26"/>
    </location>
</feature>
<evidence type="ECO:0000256" key="3">
    <source>
        <dbReference type="ARBA" id="ARBA00004810"/>
    </source>
</evidence>
<dbReference type="SUPFAM" id="SSF53686">
    <property type="entry name" value="Tryptophan synthase beta subunit-like PLP-dependent enzymes"/>
    <property type="match status" value="1"/>
</dbReference>
<dbReference type="InterPro" id="IPR000634">
    <property type="entry name" value="Ser/Thr_deHydtase_PyrdxlP-BS"/>
</dbReference>
<feature type="region of interest" description="Disordered" evidence="12">
    <location>
        <begin position="459"/>
        <end position="490"/>
    </location>
</feature>
<keyword evidence="10 11" id="KW-0100">Branched-chain amino acid biosynthesis</keyword>